<accession>A0A498DCY7</accession>
<gene>
    <name evidence="2" type="ORF">D8M04_19415</name>
</gene>
<evidence type="ECO:0000313" key="2">
    <source>
        <dbReference type="EMBL" id="RLL40112.1"/>
    </source>
</evidence>
<keyword evidence="1" id="KW-1133">Transmembrane helix</keyword>
<dbReference type="EMBL" id="RCHR01000013">
    <property type="protein sequence ID" value="RLL40112.1"/>
    <property type="molecule type" value="Genomic_DNA"/>
</dbReference>
<comment type="caution">
    <text evidence="2">The sequence shown here is derived from an EMBL/GenBank/DDBJ whole genome shotgun (WGS) entry which is preliminary data.</text>
</comment>
<dbReference type="Proteomes" id="UP000270219">
    <property type="component" value="Unassembled WGS sequence"/>
</dbReference>
<proteinExistence type="predicted"/>
<dbReference type="AlphaFoldDB" id="A0A498DCY7"/>
<dbReference type="Pfam" id="PF12730">
    <property type="entry name" value="ABC2_membrane_4"/>
    <property type="match status" value="1"/>
</dbReference>
<sequence length="251" mass="28112">MIEYLKAERLKMKGSISIQLLLFIPLFFWLFAIYTSLFVTESGSFNAYLALIFNQWPLVFLPIGQAIACSINISLEKKSGNYKSIISNNLSLSRTWYSKIINMVGYQLLSSIIIIVISVGGSLFTFNEMPNVLNIIYTTLLITLAFLPLLPFNFVLSQYFGTIITVITNLFGALISVVWLAPYSTFWLTPWGNMLRIPAATMGIHPNGTQIEPGSPLLDSSVLGISIVSSFVYFVLLSILFTVVFKKKVME</sequence>
<dbReference type="RefSeq" id="WP_121525071.1">
    <property type="nucleotide sequence ID" value="NZ_RCHR01000013.1"/>
</dbReference>
<evidence type="ECO:0000256" key="1">
    <source>
        <dbReference type="SAM" id="Phobius"/>
    </source>
</evidence>
<feature type="transmembrane region" description="Helical" evidence="1">
    <location>
        <begin position="222"/>
        <end position="245"/>
    </location>
</feature>
<keyword evidence="3" id="KW-1185">Reference proteome</keyword>
<feature type="transmembrane region" description="Helical" evidence="1">
    <location>
        <begin position="159"/>
        <end position="181"/>
    </location>
</feature>
<keyword evidence="1" id="KW-0472">Membrane</keyword>
<feature type="transmembrane region" description="Helical" evidence="1">
    <location>
        <begin position="45"/>
        <end position="73"/>
    </location>
</feature>
<dbReference type="InterPro" id="IPR021205">
    <property type="entry name" value="Lanti_perm_SpaE/MutE/EpiE-like"/>
</dbReference>
<organism evidence="2 3">
    <name type="scientific">Oceanobacillus piezotolerans</name>
    <dbReference type="NCBI Taxonomy" id="2448030"/>
    <lineage>
        <taxon>Bacteria</taxon>
        <taxon>Bacillati</taxon>
        <taxon>Bacillota</taxon>
        <taxon>Bacilli</taxon>
        <taxon>Bacillales</taxon>
        <taxon>Bacillaceae</taxon>
        <taxon>Oceanobacillus</taxon>
    </lineage>
</organism>
<feature type="transmembrane region" description="Helical" evidence="1">
    <location>
        <begin position="104"/>
        <end position="126"/>
    </location>
</feature>
<keyword evidence="1" id="KW-0812">Transmembrane</keyword>
<dbReference type="OrthoDB" id="9776525at2"/>
<feature type="transmembrane region" description="Helical" evidence="1">
    <location>
        <begin position="132"/>
        <end position="152"/>
    </location>
</feature>
<dbReference type="NCBIfam" id="TIGR03732">
    <property type="entry name" value="lanti_perm_MutE"/>
    <property type="match status" value="1"/>
</dbReference>
<dbReference type="CDD" id="cd21807">
    <property type="entry name" value="ABC-2_lan_permease_MutE_EpiE-like"/>
    <property type="match status" value="1"/>
</dbReference>
<protein>
    <submittedName>
        <fullName evidence="2">Lantibiotic immunity ABC transporter MutE/EpiE family permease subunit</fullName>
    </submittedName>
</protein>
<evidence type="ECO:0000313" key="3">
    <source>
        <dbReference type="Proteomes" id="UP000270219"/>
    </source>
</evidence>
<reference evidence="2 3" key="1">
    <citation type="submission" date="2018-10" db="EMBL/GenBank/DDBJ databases">
        <title>Oceanobacillus sp. YLB-02 draft genome.</title>
        <authorList>
            <person name="Yu L."/>
        </authorList>
    </citation>
    <scope>NUCLEOTIDE SEQUENCE [LARGE SCALE GENOMIC DNA]</scope>
    <source>
        <strain evidence="2 3">YLB-02</strain>
    </source>
</reference>
<feature type="transmembrane region" description="Helical" evidence="1">
    <location>
        <begin position="20"/>
        <end position="39"/>
    </location>
</feature>
<name>A0A498DCY7_9BACI</name>